<dbReference type="Proteomes" id="UP001254075">
    <property type="component" value="Unassembled WGS sequence"/>
</dbReference>
<comment type="caution">
    <text evidence="1">The sequence shown here is derived from an EMBL/GenBank/DDBJ whole genome shotgun (WGS) entry which is preliminary data.</text>
</comment>
<proteinExistence type="predicted"/>
<accession>A0AAW8WA63</accession>
<protein>
    <submittedName>
        <fullName evidence="1">Uncharacterized protein</fullName>
    </submittedName>
</protein>
<name>A0AAW8WA63_9LACO</name>
<reference evidence="1" key="1">
    <citation type="submission" date="2023-08" db="EMBL/GenBank/DDBJ databases">
        <authorList>
            <person name="Page C.A."/>
            <person name="Perez-Diaz I.M."/>
        </authorList>
    </citation>
    <scope>NUCLEOTIDE SEQUENCE</scope>
    <source>
        <strain evidence="1">3.8.38</strain>
    </source>
</reference>
<organism evidence="1 2">
    <name type="scientific">Levilactobacillus namurensis</name>
    <dbReference type="NCBI Taxonomy" id="380393"/>
    <lineage>
        <taxon>Bacteria</taxon>
        <taxon>Bacillati</taxon>
        <taxon>Bacillota</taxon>
        <taxon>Bacilli</taxon>
        <taxon>Lactobacillales</taxon>
        <taxon>Lactobacillaceae</taxon>
        <taxon>Levilactobacillus</taxon>
    </lineage>
</organism>
<dbReference type="AlphaFoldDB" id="A0AAW8WA63"/>
<evidence type="ECO:0000313" key="1">
    <source>
        <dbReference type="EMBL" id="MDT7015268.1"/>
    </source>
</evidence>
<dbReference type="EMBL" id="JAVLAM010000004">
    <property type="protein sequence ID" value="MDT7015268.1"/>
    <property type="molecule type" value="Genomic_DNA"/>
</dbReference>
<evidence type="ECO:0000313" key="2">
    <source>
        <dbReference type="Proteomes" id="UP001254075"/>
    </source>
</evidence>
<gene>
    <name evidence="1" type="ORF">RI532_12870</name>
</gene>
<sequence>MQLDELTNDAKFLLSVMYKQYISDRKSGHTKREAKFFGSEIRTHDTLMSEWEQDDVHETINELSRNKLLDVIYGNDEAAIVNLSTNAIVLMEHKFQDKVDSILNYATKIKTLITF</sequence>
<dbReference type="RefSeq" id="WP_313845649.1">
    <property type="nucleotide sequence ID" value="NZ_JAVLAM010000004.1"/>
</dbReference>